<feature type="region of interest" description="Disordered" evidence="1">
    <location>
        <begin position="133"/>
        <end position="190"/>
    </location>
</feature>
<sequence>MTKVSIGLRGWRFEEAEVFDESGAFRPLTEMPPDTRDRIGRLMAIIDNPCDACWLIHGEEEKQRCRPAAVVYGEPLREVVLCDTHEADFLYWFREEGGRDLVGKRTFQNAFHQWFADGGRAPDGYAGVEHIETDPDLVPEPSREEPTSSVHETPSREPTRTAGSGDDDELVSLSEEEQESLDIDLDDLDV</sequence>
<evidence type="ECO:0000256" key="1">
    <source>
        <dbReference type="SAM" id="MobiDB-lite"/>
    </source>
</evidence>
<organism evidence="2 3">
    <name type="scientific">Halocatena pleomorpha</name>
    <dbReference type="NCBI Taxonomy" id="1785090"/>
    <lineage>
        <taxon>Archaea</taxon>
        <taxon>Methanobacteriati</taxon>
        <taxon>Methanobacteriota</taxon>
        <taxon>Stenosarchaea group</taxon>
        <taxon>Halobacteria</taxon>
        <taxon>Halobacteriales</taxon>
        <taxon>Natronomonadaceae</taxon>
        <taxon>Halocatena</taxon>
    </lineage>
</organism>
<dbReference type="OrthoDB" id="341007at2157"/>
<accession>A0A3P3R3Y2</accession>
<feature type="compositionally biased region" description="Acidic residues" evidence="1">
    <location>
        <begin position="165"/>
        <end position="190"/>
    </location>
</feature>
<dbReference type="Pfam" id="PF26419">
    <property type="entry name" value="DUF8114"/>
    <property type="match status" value="1"/>
</dbReference>
<dbReference type="Proteomes" id="UP000282322">
    <property type="component" value="Unassembled WGS sequence"/>
</dbReference>
<gene>
    <name evidence="2" type="ORF">EIK79_16560</name>
</gene>
<name>A0A3P3R3Y2_9EURY</name>
<keyword evidence="3" id="KW-1185">Reference proteome</keyword>
<proteinExistence type="predicted"/>
<protein>
    <submittedName>
        <fullName evidence="2">Uncharacterized protein</fullName>
    </submittedName>
</protein>
<dbReference type="RefSeq" id="WP_124956699.1">
    <property type="nucleotide sequence ID" value="NZ_RRCH01000040.1"/>
</dbReference>
<evidence type="ECO:0000313" key="3">
    <source>
        <dbReference type="Proteomes" id="UP000282322"/>
    </source>
</evidence>
<dbReference type="EMBL" id="RRCH01000040">
    <property type="protein sequence ID" value="RRJ28201.1"/>
    <property type="molecule type" value="Genomic_DNA"/>
</dbReference>
<comment type="caution">
    <text evidence="2">The sequence shown here is derived from an EMBL/GenBank/DDBJ whole genome shotgun (WGS) entry which is preliminary data.</text>
</comment>
<dbReference type="AlphaFoldDB" id="A0A3P3R3Y2"/>
<reference evidence="2 3" key="1">
    <citation type="submission" date="2018-11" db="EMBL/GenBank/DDBJ databases">
        <title>Taxonoimc description of Halomarina strain SPP-AMP-1.</title>
        <authorList>
            <person name="Pal Y."/>
            <person name="Srinivasana K."/>
            <person name="Verma A."/>
            <person name="Kumar P."/>
        </authorList>
    </citation>
    <scope>NUCLEOTIDE SEQUENCE [LARGE SCALE GENOMIC DNA]</scope>
    <source>
        <strain evidence="2 3">SPP-AMP-1</strain>
    </source>
</reference>
<dbReference type="InterPro" id="IPR058427">
    <property type="entry name" value="DUF8114"/>
</dbReference>
<evidence type="ECO:0000313" key="2">
    <source>
        <dbReference type="EMBL" id="RRJ28201.1"/>
    </source>
</evidence>